<dbReference type="PANTHER" id="PTHR11360:SF234">
    <property type="entry name" value="MFS-TYPE TRANSPORTER DBAD-RELATED"/>
    <property type="match status" value="1"/>
</dbReference>
<dbReference type="AlphaFoldDB" id="A0A1Y2FHV4"/>
<evidence type="ECO:0000313" key="6">
    <source>
        <dbReference type="Proteomes" id="UP000193467"/>
    </source>
</evidence>
<feature type="region of interest" description="Disordered" evidence="3">
    <location>
        <begin position="1"/>
        <end position="77"/>
    </location>
</feature>
<evidence type="ECO:0000256" key="4">
    <source>
        <dbReference type="SAM" id="Phobius"/>
    </source>
</evidence>
<comment type="similarity">
    <text evidence="2">Belongs to the major facilitator superfamily. Monocarboxylate porter (TC 2.A.1.13) family.</text>
</comment>
<evidence type="ECO:0000313" key="5">
    <source>
        <dbReference type="EMBL" id="ORY83513.1"/>
    </source>
</evidence>
<accession>A0A1Y2FHV4</accession>
<reference evidence="5 6" key="1">
    <citation type="submission" date="2016-07" db="EMBL/GenBank/DDBJ databases">
        <title>Pervasive Adenine N6-methylation of Active Genes in Fungi.</title>
        <authorList>
            <consortium name="DOE Joint Genome Institute"/>
            <person name="Mondo S.J."/>
            <person name="Dannebaum R.O."/>
            <person name="Kuo R.C."/>
            <person name="Labutti K."/>
            <person name="Haridas S."/>
            <person name="Kuo A."/>
            <person name="Salamov A."/>
            <person name="Ahrendt S.R."/>
            <person name="Lipzen A."/>
            <person name="Sullivan W."/>
            <person name="Andreopoulos W.B."/>
            <person name="Clum A."/>
            <person name="Lindquist E."/>
            <person name="Daum C."/>
            <person name="Ramamoorthy G.K."/>
            <person name="Gryganskyi A."/>
            <person name="Culley D."/>
            <person name="Magnuson J.K."/>
            <person name="James T.Y."/>
            <person name="O'Malley M.A."/>
            <person name="Stajich J.E."/>
            <person name="Spatafora J.W."/>
            <person name="Visel A."/>
            <person name="Grigoriev I.V."/>
        </authorList>
    </citation>
    <scope>NUCLEOTIDE SEQUENCE [LARGE SCALE GENOMIC DNA]</scope>
    <source>
        <strain evidence="5 6">62-1032</strain>
    </source>
</reference>
<dbReference type="SUPFAM" id="SSF103473">
    <property type="entry name" value="MFS general substrate transporter"/>
    <property type="match status" value="1"/>
</dbReference>
<keyword evidence="6" id="KW-1185">Reference proteome</keyword>
<dbReference type="GO" id="GO:0016020">
    <property type="term" value="C:membrane"/>
    <property type="evidence" value="ECO:0007669"/>
    <property type="project" value="UniProtKB-SubCell"/>
</dbReference>
<name>A0A1Y2FHV4_9BASI</name>
<feature type="compositionally biased region" description="Polar residues" evidence="3">
    <location>
        <begin position="42"/>
        <end position="57"/>
    </location>
</feature>
<feature type="transmembrane region" description="Helical" evidence="4">
    <location>
        <begin position="172"/>
        <end position="191"/>
    </location>
</feature>
<dbReference type="Gene3D" id="1.20.1250.20">
    <property type="entry name" value="MFS general substrate transporter like domains"/>
    <property type="match status" value="2"/>
</dbReference>
<comment type="subcellular location">
    <subcellularLocation>
        <location evidence="1">Membrane</location>
        <topology evidence="1">Multi-pass membrane protein</topology>
    </subcellularLocation>
</comment>
<feature type="transmembrane region" description="Helical" evidence="4">
    <location>
        <begin position="262"/>
        <end position="283"/>
    </location>
</feature>
<protein>
    <submittedName>
        <fullName evidence="5">Major facilitator superfamily domain-containing protein</fullName>
    </submittedName>
</protein>
<feature type="transmembrane region" description="Helical" evidence="4">
    <location>
        <begin position="197"/>
        <end position="217"/>
    </location>
</feature>
<evidence type="ECO:0000256" key="2">
    <source>
        <dbReference type="ARBA" id="ARBA00006727"/>
    </source>
</evidence>
<organism evidence="5 6">
    <name type="scientific">Leucosporidium creatinivorum</name>
    <dbReference type="NCBI Taxonomy" id="106004"/>
    <lineage>
        <taxon>Eukaryota</taxon>
        <taxon>Fungi</taxon>
        <taxon>Dikarya</taxon>
        <taxon>Basidiomycota</taxon>
        <taxon>Pucciniomycotina</taxon>
        <taxon>Microbotryomycetes</taxon>
        <taxon>Leucosporidiales</taxon>
        <taxon>Leucosporidium</taxon>
    </lineage>
</organism>
<keyword evidence="4" id="KW-0812">Transmembrane</keyword>
<evidence type="ECO:0000256" key="3">
    <source>
        <dbReference type="SAM" id="MobiDB-lite"/>
    </source>
</evidence>
<feature type="transmembrane region" description="Helical" evidence="4">
    <location>
        <begin position="102"/>
        <end position="123"/>
    </location>
</feature>
<dbReference type="EMBL" id="MCGR01000019">
    <property type="protein sequence ID" value="ORY83513.1"/>
    <property type="molecule type" value="Genomic_DNA"/>
</dbReference>
<dbReference type="InterPro" id="IPR050327">
    <property type="entry name" value="Proton-linked_MCT"/>
</dbReference>
<keyword evidence="4" id="KW-0472">Membrane</keyword>
<dbReference type="PANTHER" id="PTHR11360">
    <property type="entry name" value="MONOCARBOXYLATE TRANSPORTER"/>
    <property type="match status" value="1"/>
</dbReference>
<dbReference type="GO" id="GO:0022857">
    <property type="term" value="F:transmembrane transporter activity"/>
    <property type="evidence" value="ECO:0007669"/>
    <property type="project" value="InterPro"/>
</dbReference>
<feature type="transmembrane region" description="Helical" evidence="4">
    <location>
        <begin position="461"/>
        <end position="484"/>
    </location>
</feature>
<dbReference type="Proteomes" id="UP000193467">
    <property type="component" value="Unassembled WGS sequence"/>
</dbReference>
<dbReference type="OrthoDB" id="6499973at2759"/>
<dbReference type="InterPro" id="IPR011701">
    <property type="entry name" value="MFS"/>
</dbReference>
<comment type="caution">
    <text evidence="5">The sequence shown here is derived from an EMBL/GenBank/DDBJ whole genome shotgun (WGS) entry which is preliminary data.</text>
</comment>
<feature type="transmembrane region" description="Helical" evidence="4">
    <location>
        <begin position="399"/>
        <end position="420"/>
    </location>
</feature>
<feature type="transmembrane region" description="Helical" evidence="4">
    <location>
        <begin position="304"/>
        <end position="324"/>
    </location>
</feature>
<keyword evidence="4" id="KW-1133">Transmembrane helix</keyword>
<feature type="transmembrane region" description="Helical" evidence="4">
    <location>
        <begin position="363"/>
        <end position="387"/>
    </location>
</feature>
<evidence type="ECO:0000256" key="1">
    <source>
        <dbReference type="ARBA" id="ARBA00004141"/>
    </source>
</evidence>
<gene>
    <name evidence="5" type="ORF">BCR35DRAFT_303365</name>
</gene>
<feature type="transmembrane region" description="Helical" evidence="4">
    <location>
        <begin position="432"/>
        <end position="455"/>
    </location>
</feature>
<proteinExistence type="inferred from homology"/>
<dbReference type="InParanoid" id="A0A1Y2FHV4"/>
<sequence>MASTTASTPARDHLELAAARTSPLDLAPASSVPPSPASTVTRSLDNTTATATALEDQSAQEKEKGGPPPPFASAPADGVLEGDIEKVEPAPVADFPDGGWRAWLVVAGGFCCSFTVWGSSNSFGIWQSHYASYQLADRTPSDISWIGSFQLCMVMACAVLSGKLFDAGYIRYLLCGGTLLYTAGLFGLAYTQNYAQIFLAQGLACGVAAGVIFLGAVSSVSHWFRARRATALGILACGSSIGGVAYPLLINNLLPKIGFEHTVWAYGFLTLGFLLIACATVNTRLPPRKDGPILDFTVFKQLEYTLFVAGDSLIMWGLYLPYFYTQSYARQHGVDSNIALYCLSILNAASLFGRIIPNYLADTYGAFTILIPNCIASGVLVFAWIGLCKSTAGTVVFAILYGLTSGAYVSMMPVCVASITPPDQMNRIGIRIAMAFLTISIFALTGTPLSGALITASNGSYVGAVVFSGVVVLLGSAFLVWAWWVTSRKKGTRWV</sequence>
<dbReference type="InterPro" id="IPR036259">
    <property type="entry name" value="MFS_trans_sf"/>
</dbReference>
<feature type="transmembrane region" description="Helical" evidence="4">
    <location>
        <begin position="336"/>
        <end position="356"/>
    </location>
</feature>
<feature type="transmembrane region" description="Helical" evidence="4">
    <location>
        <begin position="229"/>
        <end position="250"/>
    </location>
</feature>
<dbReference type="Pfam" id="PF07690">
    <property type="entry name" value="MFS_1"/>
    <property type="match status" value="1"/>
</dbReference>